<feature type="domain" description="Peptidase S33 tripeptidyl aminopeptidase-like C-terminal" evidence="4">
    <location>
        <begin position="442"/>
        <end position="536"/>
    </location>
</feature>
<keyword evidence="3" id="KW-0812">Transmembrane</keyword>
<name>A0A9P5YSZ4_9AGAR</name>
<accession>A0A9P5YSZ4</accession>
<proteinExistence type="inferred from homology"/>
<keyword evidence="3" id="KW-0472">Membrane</keyword>
<evidence type="ECO:0000256" key="2">
    <source>
        <dbReference type="ARBA" id="ARBA00022801"/>
    </source>
</evidence>
<evidence type="ECO:0000259" key="4">
    <source>
        <dbReference type="Pfam" id="PF08386"/>
    </source>
</evidence>
<evidence type="ECO:0000256" key="1">
    <source>
        <dbReference type="ARBA" id="ARBA00010088"/>
    </source>
</evidence>
<keyword evidence="3" id="KW-1133">Transmembrane helix</keyword>
<sequence length="599" mass="65235">MGRGRVFKAVLPVVFVVLGTIIVVQKQGSWKGASVVGDTTGFESESAQVGSDEFPWDEIPGSKELKWHACYKERECARLLVPANYSDPSGPSFNLALIRKRAAVSPDSKDYRGPVLFNPGGPGGSGVTFLNSFFADAFSTILGGQFDIVSFDPRGIARSSPRASFFATDIEREFWGQGLLTSNLSDVASAWARSRVSSQLAEENDAGLLRHINTPNTARDMLSIVEAHGRSKIQYWGFSYGTILGATFAAMFPDKIERFIIDGVADSEDYYSAMWSTALRDTDKALDSFFTDCANAGPEGCAFWAPTPENIQQNLTALIESVRAAPVPIRSESGYGLLNSNLLRSEIFSGLYFPYASFVPLAQGLADLAAGNGKTLFDLGNPPMYECVCHPEGEDLAKEVRDSQVAVLCNDGEEVPDDLKSAQEYFDMMMKVSQWGDLIAAITRLQCIGWPKFPKHPFRGPFVGNTSHPILLIGNTADPVTPLWAAKKMSKGFKDSVVLTQNSAGHCSISAPSLCTQKYIRDYFIDGTLPEPGTVCETLMPPFPSAGVGVKELDTQAIWSTSMTAEERDITEAILELSRNPAVLQFPGFKLSLPRGRKI</sequence>
<evidence type="ECO:0000313" key="6">
    <source>
        <dbReference type="Proteomes" id="UP000807469"/>
    </source>
</evidence>
<comment type="caution">
    <text evidence="5">The sequence shown here is derived from an EMBL/GenBank/DDBJ whole genome shotgun (WGS) entry which is preliminary data.</text>
</comment>
<dbReference type="PANTHER" id="PTHR43248:SF25">
    <property type="entry name" value="AB HYDROLASE-1 DOMAIN-CONTAINING PROTEIN-RELATED"/>
    <property type="match status" value="1"/>
</dbReference>
<dbReference type="InterPro" id="IPR013595">
    <property type="entry name" value="Pept_S33_TAP-like_C"/>
</dbReference>
<organism evidence="5 6">
    <name type="scientific">Pholiota conissans</name>
    <dbReference type="NCBI Taxonomy" id="109636"/>
    <lineage>
        <taxon>Eukaryota</taxon>
        <taxon>Fungi</taxon>
        <taxon>Dikarya</taxon>
        <taxon>Basidiomycota</taxon>
        <taxon>Agaricomycotina</taxon>
        <taxon>Agaricomycetes</taxon>
        <taxon>Agaricomycetidae</taxon>
        <taxon>Agaricales</taxon>
        <taxon>Agaricineae</taxon>
        <taxon>Strophariaceae</taxon>
        <taxon>Pholiota</taxon>
    </lineage>
</organism>
<dbReference type="InterPro" id="IPR029058">
    <property type="entry name" value="AB_hydrolase_fold"/>
</dbReference>
<dbReference type="OrthoDB" id="425534at2759"/>
<dbReference type="EMBL" id="MU155339">
    <property type="protein sequence ID" value="KAF9475278.1"/>
    <property type="molecule type" value="Genomic_DNA"/>
</dbReference>
<keyword evidence="6" id="KW-1185">Reference proteome</keyword>
<evidence type="ECO:0000313" key="5">
    <source>
        <dbReference type="EMBL" id="KAF9475278.1"/>
    </source>
</evidence>
<dbReference type="AlphaFoldDB" id="A0A9P5YSZ4"/>
<protein>
    <recommendedName>
        <fullName evidence="4">Peptidase S33 tripeptidyl aminopeptidase-like C-terminal domain-containing protein</fullName>
    </recommendedName>
</protein>
<dbReference type="Gene3D" id="3.40.50.1820">
    <property type="entry name" value="alpha/beta hydrolase"/>
    <property type="match status" value="1"/>
</dbReference>
<comment type="similarity">
    <text evidence="1">Belongs to the peptidase S33 family.</text>
</comment>
<gene>
    <name evidence="5" type="ORF">BDN70DRAFT_883911</name>
</gene>
<dbReference type="Pfam" id="PF08386">
    <property type="entry name" value="Abhydrolase_4"/>
    <property type="match status" value="1"/>
</dbReference>
<dbReference type="InterPro" id="IPR051601">
    <property type="entry name" value="Serine_prot/Carboxylest_S33"/>
</dbReference>
<dbReference type="SUPFAM" id="SSF53474">
    <property type="entry name" value="alpha/beta-Hydrolases"/>
    <property type="match status" value="1"/>
</dbReference>
<feature type="transmembrane region" description="Helical" evidence="3">
    <location>
        <begin position="6"/>
        <end position="24"/>
    </location>
</feature>
<dbReference type="GO" id="GO:0016787">
    <property type="term" value="F:hydrolase activity"/>
    <property type="evidence" value="ECO:0007669"/>
    <property type="project" value="UniProtKB-KW"/>
</dbReference>
<dbReference type="PANTHER" id="PTHR43248">
    <property type="entry name" value="2-SUCCINYL-6-HYDROXY-2,4-CYCLOHEXADIENE-1-CARBOXYLATE SYNTHASE"/>
    <property type="match status" value="1"/>
</dbReference>
<evidence type="ECO:0000256" key="3">
    <source>
        <dbReference type="SAM" id="Phobius"/>
    </source>
</evidence>
<keyword evidence="2" id="KW-0378">Hydrolase</keyword>
<reference evidence="5" key="1">
    <citation type="submission" date="2020-11" db="EMBL/GenBank/DDBJ databases">
        <authorList>
            <consortium name="DOE Joint Genome Institute"/>
            <person name="Ahrendt S."/>
            <person name="Riley R."/>
            <person name="Andreopoulos W."/>
            <person name="Labutti K."/>
            <person name="Pangilinan J."/>
            <person name="Ruiz-Duenas F.J."/>
            <person name="Barrasa J.M."/>
            <person name="Sanchez-Garcia M."/>
            <person name="Camarero S."/>
            <person name="Miyauchi S."/>
            <person name="Serrano A."/>
            <person name="Linde D."/>
            <person name="Babiker R."/>
            <person name="Drula E."/>
            <person name="Ayuso-Fernandez I."/>
            <person name="Pacheco R."/>
            <person name="Padilla G."/>
            <person name="Ferreira P."/>
            <person name="Barriuso J."/>
            <person name="Kellner H."/>
            <person name="Castanera R."/>
            <person name="Alfaro M."/>
            <person name="Ramirez L."/>
            <person name="Pisabarro A.G."/>
            <person name="Kuo A."/>
            <person name="Tritt A."/>
            <person name="Lipzen A."/>
            <person name="He G."/>
            <person name="Yan M."/>
            <person name="Ng V."/>
            <person name="Cullen D."/>
            <person name="Martin F."/>
            <person name="Rosso M.-N."/>
            <person name="Henrissat B."/>
            <person name="Hibbett D."/>
            <person name="Martinez A.T."/>
            <person name="Grigoriev I.V."/>
        </authorList>
    </citation>
    <scope>NUCLEOTIDE SEQUENCE</scope>
    <source>
        <strain evidence="5">CIRM-BRFM 674</strain>
    </source>
</reference>
<dbReference type="Proteomes" id="UP000807469">
    <property type="component" value="Unassembled WGS sequence"/>
</dbReference>